<dbReference type="PANTHER" id="PTHR38440:SF1">
    <property type="entry name" value="UPF0398 PROTEIN SPR0331"/>
    <property type="match status" value="1"/>
</dbReference>
<dbReference type="OrthoDB" id="1795759at2"/>
<dbReference type="Proteomes" id="UP000295184">
    <property type="component" value="Unassembled WGS sequence"/>
</dbReference>
<gene>
    <name evidence="1" type="ORF">EDD77_12324</name>
</gene>
<dbReference type="STRING" id="1650663.GCA_001486665_01227"/>
<dbReference type="Gene3D" id="3.40.50.450">
    <property type="match status" value="1"/>
</dbReference>
<dbReference type="Pfam" id="PF06908">
    <property type="entry name" value="YpsA"/>
    <property type="match status" value="1"/>
</dbReference>
<proteinExistence type="predicted"/>
<dbReference type="SUPFAM" id="SSF102405">
    <property type="entry name" value="MCP/YpsA-like"/>
    <property type="match status" value="1"/>
</dbReference>
<protein>
    <submittedName>
        <fullName evidence="1">Putative phage-like protein YoqJ</fullName>
    </submittedName>
</protein>
<reference evidence="1 2" key="1">
    <citation type="submission" date="2019-03" db="EMBL/GenBank/DDBJ databases">
        <title>Genomic Encyclopedia of Type Strains, Phase IV (KMG-IV): sequencing the most valuable type-strain genomes for metagenomic binning, comparative biology and taxonomic classification.</title>
        <authorList>
            <person name="Goeker M."/>
        </authorList>
    </citation>
    <scope>NUCLEOTIDE SEQUENCE [LARGE SCALE GENOMIC DNA]</scope>
    <source>
        <strain evidence="1 2">DSM 100451</strain>
    </source>
</reference>
<dbReference type="RefSeq" id="WP_058963698.1">
    <property type="nucleotide sequence ID" value="NZ_CABKVM010000015.1"/>
</dbReference>
<name>A0A4R1QKI3_9FIRM</name>
<dbReference type="PANTHER" id="PTHR38440">
    <property type="entry name" value="UPF0398 PROTEIN YPSA"/>
    <property type="match status" value="1"/>
</dbReference>
<dbReference type="EMBL" id="SLUM01000023">
    <property type="protein sequence ID" value="TCL54168.1"/>
    <property type="molecule type" value="Genomic_DNA"/>
</dbReference>
<comment type="caution">
    <text evidence="1">The sequence shown here is derived from an EMBL/GenBank/DDBJ whole genome shotgun (WGS) entry which is preliminary data.</text>
</comment>
<dbReference type="InterPro" id="IPR010697">
    <property type="entry name" value="YspA"/>
</dbReference>
<organism evidence="1 2">
    <name type="scientific">Allofournierella massiliensis</name>
    <dbReference type="NCBI Taxonomy" id="1650663"/>
    <lineage>
        <taxon>Bacteria</taxon>
        <taxon>Bacillati</taxon>
        <taxon>Bacillota</taxon>
        <taxon>Clostridia</taxon>
        <taxon>Eubacteriales</taxon>
        <taxon>Oscillospiraceae</taxon>
        <taxon>Allofournierella</taxon>
    </lineage>
</organism>
<evidence type="ECO:0000313" key="2">
    <source>
        <dbReference type="Proteomes" id="UP000295184"/>
    </source>
</evidence>
<dbReference type="AlphaFoldDB" id="A0A4R1QKI3"/>
<evidence type="ECO:0000313" key="1">
    <source>
        <dbReference type="EMBL" id="TCL54168.1"/>
    </source>
</evidence>
<sequence length="155" mass="17358">MEVVTKTCCITGHRDIPAEKKKFVEEELRKEVAAAIEDGYTRFISGFAEGADLMFAAVVAEAKKENDGLFLEAAIPYAGRLKTKNKDFHRLLAACAGVKVISDHYVPSCYMNRNRYMVAQSQRVIAVYDGRDKGGTLFTLRDAHVQGREIRLIEI</sequence>
<accession>A0A4R1QKI3</accession>